<sequence>MKKFLFLSAATMIAATQVCVNAATKVVENYTYDFNEAYGTLDSNGNYVSETAAPANWGHVLDDGGLGTYPVYRFMANDGVDNSACLYVWNTVEYDEDFGDIAKEDMLVTPPVEGNISIMVKKYFTWGSVKFYVVTPNGDSWDIGTELTGTPAEELSTDKFVKVQVANVPQNTRVGVWANQVQLDDFKADKATIDVVETGVNDVNVATPSSGRHTIYTLGGQRIDAPVSSLDAGVYIIDGVKVKK</sequence>
<accession>A0A6L5XCH4</accession>
<dbReference type="Proteomes" id="UP000483362">
    <property type="component" value="Unassembled WGS sequence"/>
</dbReference>
<dbReference type="EMBL" id="VULT01000016">
    <property type="protein sequence ID" value="MSS18139.1"/>
    <property type="molecule type" value="Genomic_DNA"/>
</dbReference>
<comment type="caution">
    <text evidence="2">The sequence shown here is derived from an EMBL/GenBank/DDBJ whole genome shotgun (WGS) entry which is preliminary data.</text>
</comment>
<evidence type="ECO:0000313" key="3">
    <source>
        <dbReference type="Proteomes" id="UP000483362"/>
    </source>
</evidence>
<reference evidence="2 3" key="1">
    <citation type="submission" date="2019-08" db="EMBL/GenBank/DDBJ databases">
        <title>In-depth cultivation of the pig gut microbiome towards novel bacterial diversity and tailored functional studies.</title>
        <authorList>
            <person name="Wylensek D."/>
            <person name="Hitch T.C.A."/>
            <person name="Clavel T."/>
        </authorList>
    </citation>
    <scope>NUCLEOTIDE SEQUENCE [LARGE SCALE GENOMIC DNA]</scope>
    <source>
        <strain evidence="2 3">Oil-RF-744-WCA-WT-10</strain>
    </source>
</reference>
<name>A0A6L5XCH4_9BACT</name>
<organism evidence="2 3">
    <name type="scientific">Sodaliphilus pleomorphus</name>
    <dbReference type="NCBI Taxonomy" id="2606626"/>
    <lineage>
        <taxon>Bacteria</taxon>
        <taxon>Pseudomonadati</taxon>
        <taxon>Bacteroidota</taxon>
        <taxon>Bacteroidia</taxon>
        <taxon>Bacteroidales</taxon>
        <taxon>Muribaculaceae</taxon>
        <taxon>Sodaliphilus</taxon>
    </lineage>
</organism>
<dbReference type="AlphaFoldDB" id="A0A6L5XCH4"/>
<feature type="chain" id="PRO_5026711410" evidence="1">
    <location>
        <begin position="23"/>
        <end position="244"/>
    </location>
</feature>
<gene>
    <name evidence="2" type="ORF">FYJ29_10275</name>
</gene>
<keyword evidence="3" id="KW-1185">Reference proteome</keyword>
<evidence type="ECO:0000313" key="2">
    <source>
        <dbReference type="EMBL" id="MSS18139.1"/>
    </source>
</evidence>
<evidence type="ECO:0000256" key="1">
    <source>
        <dbReference type="SAM" id="SignalP"/>
    </source>
</evidence>
<keyword evidence="1" id="KW-0732">Signal</keyword>
<proteinExistence type="predicted"/>
<dbReference type="RefSeq" id="WP_154327080.1">
    <property type="nucleotide sequence ID" value="NZ_CP045696.1"/>
</dbReference>
<feature type="signal peptide" evidence="1">
    <location>
        <begin position="1"/>
        <end position="22"/>
    </location>
</feature>
<protein>
    <submittedName>
        <fullName evidence="2">Uncharacterized protein</fullName>
    </submittedName>
</protein>